<proteinExistence type="predicted"/>
<dbReference type="PANTHER" id="PTHR43685">
    <property type="entry name" value="GLYCOSYLTRANSFERASE"/>
    <property type="match status" value="1"/>
</dbReference>
<dbReference type="SUPFAM" id="SSF53448">
    <property type="entry name" value="Nucleotide-diphospho-sugar transferases"/>
    <property type="match status" value="1"/>
</dbReference>
<evidence type="ECO:0000313" key="3">
    <source>
        <dbReference type="Proteomes" id="UP001595715"/>
    </source>
</evidence>
<keyword evidence="2" id="KW-0328">Glycosyltransferase</keyword>
<keyword evidence="2" id="KW-0808">Transferase</keyword>
<dbReference type="PANTHER" id="PTHR43685:SF2">
    <property type="entry name" value="GLYCOSYLTRANSFERASE 2-LIKE DOMAIN-CONTAINING PROTEIN"/>
    <property type="match status" value="1"/>
</dbReference>
<dbReference type="GO" id="GO:0016757">
    <property type="term" value="F:glycosyltransferase activity"/>
    <property type="evidence" value="ECO:0007669"/>
    <property type="project" value="UniProtKB-KW"/>
</dbReference>
<evidence type="ECO:0000313" key="2">
    <source>
        <dbReference type="EMBL" id="MFC4099628.1"/>
    </source>
</evidence>
<dbReference type="EC" id="2.4.-.-" evidence="2"/>
<protein>
    <submittedName>
        <fullName evidence="2">Glycosyltransferase</fullName>
        <ecNumber evidence="2">2.4.-.-</ecNumber>
    </submittedName>
</protein>
<name>A0ABV8JXG8_9BACL</name>
<dbReference type="InterPro" id="IPR050834">
    <property type="entry name" value="Glycosyltransf_2"/>
</dbReference>
<keyword evidence="3" id="KW-1185">Reference proteome</keyword>
<evidence type="ECO:0000259" key="1">
    <source>
        <dbReference type="Pfam" id="PF00535"/>
    </source>
</evidence>
<accession>A0ABV8JXG8</accession>
<reference evidence="3" key="1">
    <citation type="journal article" date="2019" name="Int. J. Syst. Evol. Microbiol.">
        <title>The Global Catalogue of Microorganisms (GCM) 10K type strain sequencing project: providing services to taxonomists for standard genome sequencing and annotation.</title>
        <authorList>
            <consortium name="The Broad Institute Genomics Platform"/>
            <consortium name="The Broad Institute Genome Sequencing Center for Infectious Disease"/>
            <person name="Wu L."/>
            <person name="Ma J."/>
        </authorList>
    </citation>
    <scope>NUCLEOTIDE SEQUENCE [LARGE SCALE GENOMIC DNA]</scope>
    <source>
        <strain evidence="3">IBRC-M 10987</strain>
    </source>
</reference>
<dbReference type="RefSeq" id="WP_377718319.1">
    <property type="nucleotide sequence ID" value="NZ_JBHSAM010000020.1"/>
</dbReference>
<dbReference type="Proteomes" id="UP001595715">
    <property type="component" value="Unassembled WGS sequence"/>
</dbReference>
<dbReference type="Gene3D" id="3.90.550.10">
    <property type="entry name" value="Spore Coat Polysaccharide Biosynthesis Protein SpsA, Chain A"/>
    <property type="match status" value="1"/>
</dbReference>
<dbReference type="InterPro" id="IPR029044">
    <property type="entry name" value="Nucleotide-diphossugar_trans"/>
</dbReference>
<feature type="domain" description="Glycosyltransferase 2-like" evidence="1">
    <location>
        <begin position="9"/>
        <end position="161"/>
    </location>
</feature>
<dbReference type="InterPro" id="IPR001173">
    <property type="entry name" value="Glyco_trans_2-like"/>
</dbReference>
<sequence>MGEAGPTVTVVIPFFNDPYVTEAVDSVLAQTYADIEIIVVDDGSTMHAERLKKYGSRIHYLGKANGGTASALNYGFRLASGRYVAWLSSDDRFYPEKIARQVQAMERSGSWISHTGFDLIDEGGRIAEKGITPPPAGPEFYRAFNTANPVNGCTVMMRKLLYNQIGEFDEQLRYTHDLDYWYRVMLAGFPFLLLPEPLTAYRWHAGMGTVLHKEAISREIRLTQARHASRWSAFTSHLIGG</sequence>
<gene>
    <name evidence="2" type="ORF">ACFOZ8_08165</name>
</gene>
<dbReference type="EMBL" id="JBHSAM010000020">
    <property type="protein sequence ID" value="MFC4099628.1"/>
    <property type="molecule type" value="Genomic_DNA"/>
</dbReference>
<dbReference type="Pfam" id="PF00535">
    <property type="entry name" value="Glycos_transf_2"/>
    <property type="match status" value="1"/>
</dbReference>
<comment type="caution">
    <text evidence="2">The sequence shown here is derived from an EMBL/GenBank/DDBJ whole genome shotgun (WGS) entry which is preliminary data.</text>
</comment>
<organism evidence="2 3">
    <name type="scientific">Paenibacillus xanthanilyticus</name>
    <dbReference type="NCBI Taxonomy" id="1783531"/>
    <lineage>
        <taxon>Bacteria</taxon>
        <taxon>Bacillati</taxon>
        <taxon>Bacillota</taxon>
        <taxon>Bacilli</taxon>
        <taxon>Bacillales</taxon>
        <taxon>Paenibacillaceae</taxon>
        <taxon>Paenibacillus</taxon>
    </lineage>
</organism>